<feature type="compositionally biased region" description="Basic and acidic residues" evidence="1">
    <location>
        <begin position="147"/>
        <end position="163"/>
    </location>
</feature>
<feature type="region of interest" description="Disordered" evidence="1">
    <location>
        <begin position="131"/>
        <end position="178"/>
    </location>
</feature>
<sequence>MSRKQTRPLLILKQENEDFPFDIKDVNISDIKQIDYFRMYNSLKMVLEKLIEEQPLQQKLQTNIDFAFQVFLQKDQISSQQQKAGKKNQSQPFLKKEILQLVEILSQMGFSDKQIQERLQLNPGQTFNGITQHSEIQEGDQQSGKKYSKEKQKQGQIIDKQKLQQEQQFHSDDEPEQN</sequence>
<dbReference type="AlphaFoldDB" id="A0A8S1L586"/>
<dbReference type="EMBL" id="CAJJDM010000030">
    <property type="protein sequence ID" value="CAD8061375.1"/>
    <property type="molecule type" value="Genomic_DNA"/>
</dbReference>
<reference evidence="2" key="1">
    <citation type="submission" date="2021-01" db="EMBL/GenBank/DDBJ databases">
        <authorList>
            <consortium name="Genoscope - CEA"/>
            <person name="William W."/>
        </authorList>
    </citation>
    <scope>NUCLEOTIDE SEQUENCE</scope>
</reference>
<accession>A0A8S1L586</accession>
<gene>
    <name evidence="2" type="ORF">PPRIM_AZ9-3.1.T0310277</name>
</gene>
<evidence type="ECO:0000313" key="3">
    <source>
        <dbReference type="Proteomes" id="UP000688137"/>
    </source>
</evidence>
<organism evidence="2 3">
    <name type="scientific">Paramecium primaurelia</name>
    <dbReference type="NCBI Taxonomy" id="5886"/>
    <lineage>
        <taxon>Eukaryota</taxon>
        <taxon>Sar</taxon>
        <taxon>Alveolata</taxon>
        <taxon>Ciliophora</taxon>
        <taxon>Intramacronucleata</taxon>
        <taxon>Oligohymenophorea</taxon>
        <taxon>Peniculida</taxon>
        <taxon>Parameciidae</taxon>
        <taxon>Paramecium</taxon>
    </lineage>
</organism>
<proteinExistence type="predicted"/>
<feature type="compositionally biased region" description="Polar residues" evidence="1">
    <location>
        <begin position="131"/>
        <end position="145"/>
    </location>
</feature>
<evidence type="ECO:0000256" key="1">
    <source>
        <dbReference type="SAM" id="MobiDB-lite"/>
    </source>
</evidence>
<name>A0A8S1L586_PARPR</name>
<keyword evidence="3" id="KW-1185">Reference proteome</keyword>
<dbReference type="OMA" id="YYEQQFH"/>
<protein>
    <submittedName>
        <fullName evidence="2">Uncharacterized protein</fullName>
    </submittedName>
</protein>
<dbReference type="Proteomes" id="UP000688137">
    <property type="component" value="Unassembled WGS sequence"/>
</dbReference>
<evidence type="ECO:0000313" key="2">
    <source>
        <dbReference type="EMBL" id="CAD8061375.1"/>
    </source>
</evidence>
<comment type="caution">
    <text evidence="2">The sequence shown here is derived from an EMBL/GenBank/DDBJ whole genome shotgun (WGS) entry which is preliminary data.</text>
</comment>